<dbReference type="AlphaFoldDB" id="H2AS76"/>
<dbReference type="InParanoid" id="H2AS76"/>
<keyword evidence="2" id="KW-1185">Reference proteome</keyword>
<reference evidence="1 2" key="1">
    <citation type="journal article" date="2011" name="Proc. Natl. Acad. Sci. U.S.A.">
        <title>Evolutionary erosion of yeast sex chromosomes by mating-type switching accidents.</title>
        <authorList>
            <person name="Gordon J.L."/>
            <person name="Armisen D."/>
            <person name="Proux-Wera E."/>
            <person name="Oheigeartaigh S.S."/>
            <person name="Byrne K.P."/>
            <person name="Wolfe K.H."/>
        </authorList>
    </citation>
    <scope>NUCLEOTIDE SEQUENCE [LARGE SCALE GENOMIC DNA]</scope>
    <source>
        <strain evidence="2">ATCC 22294 / BCRC 22015 / CBS 2517 / CECT 1963 / NBRC 1671 / NRRL Y-8276</strain>
    </source>
</reference>
<dbReference type="InterPro" id="IPR036322">
    <property type="entry name" value="WD40_repeat_dom_sf"/>
</dbReference>
<protein>
    <submittedName>
        <fullName evidence="1">Uncharacterized protein</fullName>
    </submittedName>
</protein>
<dbReference type="RefSeq" id="XP_003956361.1">
    <property type="nucleotide sequence ID" value="XM_003956312.1"/>
</dbReference>
<organism evidence="1 2">
    <name type="scientific">Kazachstania africana (strain ATCC 22294 / BCRC 22015 / CBS 2517 / CECT 1963 / NBRC 1671 / NRRL Y-8276)</name>
    <name type="common">Yeast</name>
    <name type="synonym">Kluyveromyces africanus</name>
    <dbReference type="NCBI Taxonomy" id="1071382"/>
    <lineage>
        <taxon>Eukaryota</taxon>
        <taxon>Fungi</taxon>
        <taxon>Dikarya</taxon>
        <taxon>Ascomycota</taxon>
        <taxon>Saccharomycotina</taxon>
        <taxon>Saccharomycetes</taxon>
        <taxon>Saccharomycetales</taxon>
        <taxon>Saccharomycetaceae</taxon>
        <taxon>Kazachstania</taxon>
    </lineage>
</organism>
<evidence type="ECO:0000313" key="2">
    <source>
        <dbReference type="Proteomes" id="UP000005220"/>
    </source>
</evidence>
<dbReference type="InterPro" id="IPR006594">
    <property type="entry name" value="LisH"/>
</dbReference>
<dbReference type="KEGG" id="kaf:KAFR_0C02330"/>
<name>H2AS76_KAZAF</name>
<dbReference type="STRING" id="1071382.H2AS76"/>
<dbReference type="PROSITE" id="PS50896">
    <property type="entry name" value="LISH"/>
    <property type="match status" value="1"/>
</dbReference>
<sequence>MSEANRYTQVLIAQYLKQNGFEDTLSNFLRESSLPLTSVRSKLQDLHLEDLETIVGDRIQFGDNAITGSLNGLVLNDALPAIDEGKYGIGSWNHISKFVKAGASVTDGLAISTKFDKFGNIMFSMSNKRIQVYDSNLQYKQDFKPVAEYKSISKYCGPIGDSDYYYSCSIDGTLSIYDKTFAVLPKCDAKVHEKMITHIVFIKISSTSYYVVSSGLENILKITLLTFKDGSVTFEELSNCKLLSACTSCQVGIQKFGRNNDSTSRPFIFVTRAQFTHVLCYTLSAENKLYLHCNIALNIAQFSTYSFEVRDMVLMNLKSPECSSILSENSVLVVATSHVPYLRLIIVELPMALLEGEGIGKGCATSYGGVLKDMATTIPQNSFSQPILKFIPNCNGFIIGGDQAIYGIDISSGDSWELALSGYTNMQRIKAIDVNLNTSQIVVGAANKMIYSWKVRNE</sequence>
<gene>
    <name evidence="1" type="primary">KAFR0C02330</name>
    <name evidence="1" type="ORF">KAFR_0C02330</name>
</gene>
<dbReference type="eggNOG" id="ENOG502RZPK">
    <property type="taxonomic scope" value="Eukaryota"/>
</dbReference>
<dbReference type="HOGENOM" id="CLU_049349_0_0_1"/>
<dbReference type="SMART" id="SM00667">
    <property type="entry name" value="LisH"/>
    <property type="match status" value="1"/>
</dbReference>
<dbReference type="SUPFAM" id="SSF50978">
    <property type="entry name" value="WD40 repeat-like"/>
    <property type="match status" value="1"/>
</dbReference>
<dbReference type="EMBL" id="HE650823">
    <property type="protein sequence ID" value="CCF57226.1"/>
    <property type="molecule type" value="Genomic_DNA"/>
</dbReference>
<accession>H2AS76</accession>
<evidence type="ECO:0000313" key="1">
    <source>
        <dbReference type="EMBL" id="CCF57226.1"/>
    </source>
</evidence>
<dbReference type="FunCoup" id="H2AS76">
    <property type="interactions" value="38"/>
</dbReference>
<dbReference type="OrthoDB" id="1932312at2759"/>
<dbReference type="Proteomes" id="UP000005220">
    <property type="component" value="Chromosome 3"/>
</dbReference>
<dbReference type="GeneID" id="13885145"/>
<proteinExistence type="predicted"/>